<gene>
    <name evidence="1" type="ORF">G6F50_018149</name>
</gene>
<reference evidence="1 2" key="1">
    <citation type="journal article" date="2020" name="Microb. Genom.">
        <title>Genetic diversity of clinical and environmental Mucorales isolates obtained from an investigation of mucormycosis cases among solid organ transplant recipients.</title>
        <authorList>
            <person name="Nguyen M.H."/>
            <person name="Kaul D."/>
            <person name="Muto C."/>
            <person name="Cheng S.J."/>
            <person name="Richter R.A."/>
            <person name="Bruno V.M."/>
            <person name="Liu G."/>
            <person name="Beyhan S."/>
            <person name="Sundermann A.J."/>
            <person name="Mounaud S."/>
            <person name="Pasculle A.W."/>
            <person name="Nierman W.C."/>
            <person name="Driscoll E."/>
            <person name="Cumbie R."/>
            <person name="Clancy C.J."/>
            <person name="Dupont C.L."/>
        </authorList>
    </citation>
    <scope>NUCLEOTIDE SEQUENCE [LARGE SCALE GENOMIC DNA]</scope>
    <source>
        <strain evidence="1 2">GL24</strain>
    </source>
</reference>
<dbReference type="Proteomes" id="UP000740926">
    <property type="component" value="Unassembled WGS sequence"/>
</dbReference>
<evidence type="ECO:0000313" key="1">
    <source>
        <dbReference type="EMBL" id="KAG1529216.1"/>
    </source>
</evidence>
<dbReference type="AlphaFoldDB" id="A0A9P6XN21"/>
<keyword evidence="2" id="KW-1185">Reference proteome</keyword>
<evidence type="ECO:0000313" key="2">
    <source>
        <dbReference type="Proteomes" id="UP000740926"/>
    </source>
</evidence>
<accession>A0A9P6XN21</accession>
<organism evidence="1 2">
    <name type="scientific">Rhizopus delemar</name>
    <dbReference type="NCBI Taxonomy" id="936053"/>
    <lineage>
        <taxon>Eukaryota</taxon>
        <taxon>Fungi</taxon>
        <taxon>Fungi incertae sedis</taxon>
        <taxon>Mucoromycota</taxon>
        <taxon>Mucoromycotina</taxon>
        <taxon>Mucoromycetes</taxon>
        <taxon>Mucorales</taxon>
        <taxon>Mucorineae</taxon>
        <taxon>Rhizopodaceae</taxon>
        <taxon>Rhizopus</taxon>
    </lineage>
</organism>
<dbReference type="EMBL" id="JAANIU010015949">
    <property type="protein sequence ID" value="KAG1529216.1"/>
    <property type="molecule type" value="Genomic_DNA"/>
</dbReference>
<sequence length="84" mass="8327">MAVEVPGTCKSSVLTSDVPEGSGTSEAAAISRACSGVMRSRESFTAGSLTVSNSDTVLTCHSRSAGLSGTPRVPSMRGCGGCAT</sequence>
<comment type="caution">
    <text evidence="1">The sequence shown here is derived from an EMBL/GenBank/DDBJ whole genome shotgun (WGS) entry which is preliminary data.</text>
</comment>
<protein>
    <submittedName>
        <fullName evidence="1">Uncharacterized protein</fullName>
    </submittedName>
</protein>
<name>A0A9P6XN21_9FUNG</name>
<proteinExistence type="predicted"/>